<keyword evidence="1 2" id="KW-0694">RNA-binding</keyword>
<comment type="caution">
    <text evidence="4">The sequence shown here is derived from an EMBL/GenBank/DDBJ whole genome shotgun (WGS) entry which is preliminary data.</text>
</comment>
<evidence type="ECO:0000313" key="4">
    <source>
        <dbReference type="EMBL" id="KAF7428423.1"/>
    </source>
</evidence>
<dbReference type="Proteomes" id="UP000623687">
    <property type="component" value="Unassembled WGS sequence"/>
</dbReference>
<dbReference type="InterPro" id="IPR035979">
    <property type="entry name" value="RBD_domain_sf"/>
</dbReference>
<dbReference type="SUPFAM" id="SSF54928">
    <property type="entry name" value="RNA-binding domain, RBD"/>
    <property type="match status" value="1"/>
</dbReference>
<dbReference type="CDD" id="cd21608">
    <property type="entry name" value="RRM2_NsCP33_like"/>
    <property type="match status" value="1"/>
</dbReference>
<dbReference type="EMBL" id="JACETU010000005">
    <property type="protein sequence ID" value="KAF7428423.1"/>
    <property type="molecule type" value="Genomic_DNA"/>
</dbReference>
<dbReference type="GO" id="GO:0003723">
    <property type="term" value="F:RNA binding"/>
    <property type="evidence" value="ECO:0007669"/>
    <property type="project" value="UniProtKB-UniRule"/>
</dbReference>
<reference evidence="4" key="1">
    <citation type="submission" date="2019-07" db="EMBL/GenBank/DDBJ databases">
        <authorList>
            <person name="Palmer J.M."/>
        </authorList>
    </citation>
    <scope>NUCLEOTIDE SEQUENCE</scope>
    <source>
        <strain evidence="4">PC9</strain>
    </source>
</reference>
<dbReference type="Pfam" id="PF00076">
    <property type="entry name" value="RRM_1"/>
    <property type="match status" value="1"/>
</dbReference>
<protein>
    <recommendedName>
        <fullName evidence="3">RRM domain-containing protein</fullName>
    </recommendedName>
</protein>
<evidence type="ECO:0000259" key="3">
    <source>
        <dbReference type="PROSITE" id="PS50102"/>
    </source>
</evidence>
<feature type="domain" description="RRM" evidence="3">
    <location>
        <begin position="61"/>
        <end position="139"/>
    </location>
</feature>
<dbReference type="GO" id="GO:0005634">
    <property type="term" value="C:nucleus"/>
    <property type="evidence" value="ECO:0007669"/>
    <property type="project" value="TreeGrafter"/>
</dbReference>
<proteinExistence type="predicted"/>
<dbReference type="InterPro" id="IPR050886">
    <property type="entry name" value="RNA-binding_reg"/>
</dbReference>
<dbReference type="Gene3D" id="3.30.70.330">
    <property type="match status" value="1"/>
</dbReference>
<organism evidence="4 5">
    <name type="scientific">Pleurotus ostreatus</name>
    <name type="common">Oyster mushroom</name>
    <name type="synonym">White-rot fungus</name>
    <dbReference type="NCBI Taxonomy" id="5322"/>
    <lineage>
        <taxon>Eukaryota</taxon>
        <taxon>Fungi</taxon>
        <taxon>Dikarya</taxon>
        <taxon>Basidiomycota</taxon>
        <taxon>Agaricomycotina</taxon>
        <taxon>Agaricomycetes</taxon>
        <taxon>Agaricomycetidae</taxon>
        <taxon>Agaricales</taxon>
        <taxon>Pleurotineae</taxon>
        <taxon>Pleurotaceae</taxon>
        <taxon>Pleurotus</taxon>
    </lineage>
</organism>
<dbReference type="OrthoDB" id="439808at2759"/>
<sequence length="238" mass="25856">MPGILSGFWKGLLEAEHFQIRAVFLILPFSPNCPSFPGSVSVSIVCSRRFEGFPYIIVMSAKIYVGNLSWNTTDDTLRQAFSEFGNVVDSIVMRDRDTGRSRGFGFVTFEGPQEADAAIQALNEQELDGRRIKVNLANARPSGGGGVEEEEEAAMVEVVAVDTAVEEVTKVEAATAEEATNSKTQATVAVATKVEEEDTKVEDIKVAEATKGIPSPSLHVPLPPSFPRAWHLDVWLVS</sequence>
<dbReference type="InterPro" id="IPR000504">
    <property type="entry name" value="RRM_dom"/>
</dbReference>
<dbReference type="PROSITE" id="PS50102">
    <property type="entry name" value="RRM"/>
    <property type="match status" value="1"/>
</dbReference>
<dbReference type="AlphaFoldDB" id="A0A8H6ZVA3"/>
<dbReference type="VEuPathDB" id="FungiDB:PC9H_007647"/>
<dbReference type="GeneID" id="59377465"/>
<dbReference type="PANTHER" id="PTHR48024:SF56">
    <property type="entry name" value="HETEROGENEOUS NUCLEAR RIBONUCLEOPROTEIN A0"/>
    <property type="match status" value="1"/>
</dbReference>
<name>A0A8H6ZVA3_PLEOS</name>
<evidence type="ECO:0000256" key="1">
    <source>
        <dbReference type="ARBA" id="ARBA00022884"/>
    </source>
</evidence>
<dbReference type="SMART" id="SM00360">
    <property type="entry name" value="RRM"/>
    <property type="match status" value="1"/>
</dbReference>
<dbReference type="RefSeq" id="XP_036630795.1">
    <property type="nucleotide sequence ID" value="XM_036777175.1"/>
</dbReference>
<dbReference type="FunFam" id="3.30.70.330:FF:000634">
    <property type="entry name" value="Related to glycine-rich RNA-binding protein"/>
    <property type="match status" value="1"/>
</dbReference>
<evidence type="ECO:0000256" key="2">
    <source>
        <dbReference type="PROSITE-ProRule" id="PRU00176"/>
    </source>
</evidence>
<keyword evidence="5" id="KW-1185">Reference proteome</keyword>
<gene>
    <name evidence="4" type="ORF">PC9H_007647</name>
</gene>
<evidence type="ECO:0000313" key="5">
    <source>
        <dbReference type="Proteomes" id="UP000623687"/>
    </source>
</evidence>
<accession>A0A8H6ZVA3</accession>
<dbReference type="InterPro" id="IPR012677">
    <property type="entry name" value="Nucleotide-bd_a/b_plait_sf"/>
</dbReference>
<dbReference type="PANTHER" id="PTHR48024">
    <property type="entry name" value="GEO13361P1-RELATED"/>
    <property type="match status" value="1"/>
</dbReference>
<dbReference type="InterPro" id="IPR048289">
    <property type="entry name" value="RRM2_NsCP33-like"/>
</dbReference>